<feature type="transmembrane region" description="Helical" evidence="12">
    <location>
        <begin position="226"/>
        <end position="248"/>
    </location>
</feature>
<dbReference type="RefSeq" id="XP_015278801.1">
    <property type="nucleotide sequence ID" value="XM_015423315.1"/>
</dbReference>
<keyword evidence="5 10" id="KW-0297">G-protein coupled receptor</keyword>
<feature type="transmembrane region" description="Helical" evidence="12">
    <location>
        <begin position="312"/>
        <end position="330"/>
    </location>
</feature>
<evidence type="ECO:0000256" key="3">
    <source>
        <dbReference type="ARBA" id="ARBA00022692"/>
    </source>
</evidence>
<dbReference type="InterPro" id="IPR004061">
    <property type="entry name" value="S1P_rcpt"/>
</dbReference>
<feature type="transmembrane region" description="Helical" evidence="12">
    <location>
        <begin position="73"/>
        <end position="93"/>
    </location>
</feature>
<comment type="subcellular location">
    <subcellularLocation>
        <location evidence="1">Cell membrane</location>
        <topology evidence="1">Multi-pass membrane protein</topology>
    </subcellularLocation>
</comment>
<evidence type="ECO:0000256" key="9">
    <source>
        <dbReference type="ARBA" id="ARBA00023224"/>
    </source>
</evidence>
<protein>
    <submittedName>
        <fullName evidence="15">Sphingosine 1-phosphate receptor 4</fullName>
    </submittedName>
</protein>
<evidence type="ECO:0000256" key="1">
    <source>
        <dbReference type="ARBA" id="ARBA00004651"/>
    </source>
</evidence>
<sequence>MPDLGSTMASSTSPPPALTTELLEAQLGLVRGMDLCLHYAATDNSHLILHHYNLTGRMANRRPQEDTVGTLKVVFLAAGCLIVMENLLVLLAIARKLQARRWVYSCIASITLSDLLTGVAFMVNLCLSGSRTFRLSPTMWFLREGVLFVALAASTFSLLVTAIERYSTMVKSIAENETSKKARLRGLLFSCWVLAVIVGLLPLSGWNCLCDLPNCSTLLPLYAKNYILFSVVMFIIILVGIVALYASIYRQVSRSNWQATSRCGRKRSLRLLTTVLIILFAFLFCWIPLFILLLMDIFSQTRSWKLHKYLDWALTLAVANSFINPIIYSFRSQEVRRAVLELLCCCCPGECLAVADIPAGSSTESSLKPQESFRNSKALNAKRAREPLSSNSSALSTVPPDDTSDLQQASHIYLPESPEERWDTNVLYKVNWNLDRSGHEERDSPFSLKSY</sequence>
<name>A0ABM1KYL4_GEKJA</name>
<evidence type="ECO:0000256" key="6">
    <source>
        <dbReference type="ARBA" id="ARBA00023136"/>
    </source>
</evidence>
<evidence type="ECO:0000256" key="12">
    <source>
        <dbReference type="SAM" id="Phobius"/>
    </source>
</evidence>
<proteinExistence type="inferred from homology"/>
<gene>
    <name evidence="15" type="primary">S1PR4</name>
</gene>
<evidence type="ECO:0000256" key="10">
    <source>
        <dbReference type="RuleBase" id="RU000688"/>
    </source>
</evidence>
<feature type="region of interest" description="Disordered" evidence="11">
    <location>
        <begin position="381"/>
        <end position="405"/>
    </location>
</feature>
<evidence type="ECO:0000259" key="13">
    <source>
        <dbReference type="PROSITE" id="PS50262"/>
    </source>
</evidence>
<dbReference type="PRINTS" id="PR00237">
    <property type="entry name" value="GPCRRHODOPSN"/>
</dbReference>
<dbReference type="Gene3D" id="1.20.1070.10">
    <property type="entry name" value="Rhodopsin 7-helix transmembrane proteins"/>
    <property type="match status" value="1"/>
</dbReference>
<dbReference type="Pfam" id="PF00001">
    <property type="entry name" value="7tm_1"/>
    <property type="match status" value="1"/>
</dbReference>
<keyword evidence="3 10" id="KW-0812">Transmembrane</keyword>
<evidence type="ECO:0000256" key="8">
    <source>
        <dbReference type="ARBA" id="ARBA00023180"/>
    </source>
</evidence>
<accession>A0ABM1KYL4</accession>
<evidence type="ECO:0000313" key="14">
    <source>
        <dbReference type="Proteomes" id="UP000694871"/>
    </source>
</evidence>
<evidence type="ECO:0000256" key="11">
    <source>
        <dbReference type="SAM" id="MobiDB-lite"/>
    </source>
</evidence>
<feature type="transmembrane region" description="Helical" evidence="12">
    <location>
        <begin position="102"/>
        <end position="125"/>
    </location>
</feature>
<dbReference type="PROSITE" id="PS50262">
    <property type="entry name" value="G_PROTEIN_RECEP_F1_2"/>
    <property type="match status" value="1"/>
</dbReference>
<keyword evidence="4 12" id="KW-1133">Transmembrane helix</keyword>
<keyword evidence="14" id="KW-1185">Reference proteome</keyword>
<dbReference type="InterPro" id="IPR017452">
    <property type="entry name" value="GPCR_Rhodpsn_7TM"/>
</dbReference>
<keyword evidence="7 10" id="KW-0675">Receptor</keyword>
<dbReference type="SUPFAM" id="SSF81321">
    <property type="entry name" value="Family A G protein-coupled receptor-like"/>
    <property type="match status" value="1"/>
</dbReference>
<dbReference type="PRINTS" id="PR01523">
    <property type="entry name" value="S1PRECEPTOR"/>
</dbReference>
<dbReference type="GeneID" id="107120588"/>
<evidence type="ECO:0000256" key="5">
    <source>
        <dbReference type="ARBA" id="ARBA00023040"/>
    </source>
</evidence>
<evidence type="ECO:0000313" key="15">
    <source>
        <dbReference type="RefSeq" id="XP_015278801.1"/>
    </source>
</evidence>
<keyword evidence="8" id="KW-0325">Glycoprotein</keyword>
<comment type="similarity">
    <text evidence="10">Belongs to the G-protein coupled receptor 1 family.</text>
</comment>
<dbReference type="PROSITE" id="PS00237">
    <property type="entry name" value="G_PROTEIN_RECEP_F1_1"/>
    <property type="match status" value="1"/>
</dbReference>
<dbReference type="InterPro" id="IPR000276">
    <property type="entry name" value="GPCR_Rhodpsn"/>
</dbReference>
<evidence type="ECO:0000256" key="7">
    <source>
        <dbReference type="ARBA" id="ARBA00023170"/>
    </source>
</evidence>
<organism evidence="14 15">
    <name type="scientific">Gekko japonicus</name>
    <name type="common">Schlegel's Japanese gecko</name>
    <dbReference type="NCBI Taxonomy" id="146911"/>
    <lineage>
        <taxon>Eukaryota</taxon>
        <taxon>Metazoa</taxon>
        <taxon>Chordata</taxon>
        <taxon>Craniata</taxon>
        <taxon>Vertebrata</taxon>
        <taxon>Euteleostomi</taxon>
        <taxon>Lepidosauria</taxon>
        <taxon>Squamata</taxon>
        <taxon>Bifurcata</taxon>
        <taxon>Gekkota</taxon>
        <taxon>Gekkonidae</taxon>
        <taxon>Gekkoninae</taxon>
        <taxon>Gekko</taxon>
    </lineage>
</organism>
<feature type="domain" description="G-protein coupled receptors family 1 profile" evidence="13">
    <location>
        <begin position="85"/>
        <end position="328"/>
    </location>
</feature>
<reference evidence="15" key="1">
    <citation type="submission" date="2025-08" db="UniProtKB">
        <authorList>
            <consortium name="RefSeq"/>
        </authorList>
    </citation>
    <scope>IDENTIFICATION</scope>
</reference>
<feature type="transmembrane region" description="Helical" evidence="12">
    <location>
        <begin position="184"/>
        <end position="206"/>
    </location>
</feature>
<dbReference type="PANTHER" id="PTHR22750">
    <property type="entry name" value="G-PROTEIN COUPLED RECEPTOR"/>
    <property type="match status" value="1"/>
</dbReference>
<keyword evidence="2" id="KW-1003">Cell membrane</keyword>
<feature type="transmembrane region" description="Helical" evidence="12">
    <location>
        <begin position="269"/>
        <end position="292"/>
    </location>
</feature>
<keyword evidence="9 10" id="KW-0807">Transducer</keyword>
<evidence type="ECO:0000256" key="2">
    <source>
        <dbReference type="ARBA" id="ARBA00022475"/>
    </source>
</evidence>
<dbReference type="Proteomes" id="UP000694871">
    <property type="component" value="Unplaced"/>
</dbReference>
<evidence type="ECO:0000256" key="4">
    <source>
        <dbReference type="ARBA" id="ARBA00022989"/>
    </source>
</evidence>
<feature type="transmembrane region" description="Helical" evidence="12">
    <location>
        <begin position="145"/>
        <end position="163"/>
    </location>
</feature>
<keyword evidence="6 12" id="KW-0472">Membrane</keyword>